<dbReference type="GO" id="GO:0001764">
    <property type="term" value="P:neuron migration"/>
    <property type="evidence" value="ECO:0007669"/>
    <property type="project" value="TreeGrafter"/>
</dbReference>
<feature type="non-terminal residue" evidence="3">
    <location>
        <position position="684"/>
    </location>
</feature>
<comment type="caution">
    <text evidence="3">The sequence shown here is derived from an EMBL/GenBank/DDBJ whole genome shotgun (WGS) entry which is preliminary data.</text>
</comment>
<dbReference type="GO" id="GO:0005814">
    <property type="term" value="C:centriole"/>
    <property type="evidence" value="ECO:0007669"/>
    <property type="project" value="TreeGrafter"/>
</dbReference>
<dbReference type="GO" id="GO:0007098">
    <property type="term" value="P:centrosome cycle"/>
    <property type="evidence" value="ECO:0007669"/>
    <property type="project" value="InterPro"/>
</dbReference>
<dbReference type="PANTHER" id="PTHR34343:SF1">
    <property type="entry name" value="SEROLOGICALLY DEFINED COLON CANCER ANTIGEN 8"/>
    <property type="match status" value="1"/>
</dbReference>
<dbReference type="GO" id="GO:0030010">
    <property type="term" value="P:establishment of cell polarity"/>
    <property type="evidence" value="ECO:0007669"/>
    <property type="project" value="TreeGrafter"/>
</dbReference>
<feature type="compositionally biased region" description="Low complexity" evidence="2">
    <location>
        <begin position="31"/>
        <end position="49"/>
    </location>
</feature>
<dbReference type="EMBL" id="WBMU01001347">
    <property type="protein sequence ID" value="NXC70557.1"/>
    <property type="molecule type" value="Genomic_DNA"/>
</dbReference>
<dbReference type="Pfam" id="PF15964">
    <property type="entry name" value="CCCAP"/>
    <property type="match status" value="1"/>
</dbReference>
<evidence type="ECO:0000256" key="1">
    <source>
        <dbReference type="SAM" id="Coils"/>
    </source>
</evidence>
<feature type="non-terminal residue" evidence="3">
    <location>
        <position position="1"/>
    </location>
</feature>
<feature type="region of interest" description="Disordered" evidence="2">
    <location>
        <begin position="21"/>
        <end position="50"/>
    </location>
</feature>
<dbReference type="Proteomes" id="UP000657035">
    <property type="component" value="Unassembled WGS sequence"/>
</dbReference>
<dbReference type="OrthoDB" id="10252347at2759"/>
<evidence type="ECO:0000313" key="3">
    <source>
        <dbReference type="EMBL" id="NXC70557.1"/>
    </source>
</evidence>
<keyword evidence="4" id="KW-1185">Reference proteome</keyword>
<name>A0A851PUK8_ANHAN</name>
<dbReference type="AlphaFoldDB" id="A0A851PUK8"/>
<accession>A0A851PUK8</accession>
<evidence type="ECO:0000313" key="4">
    <source>
        <dbReference type="Proteomes" id="UP000657035"/>
    </source>
</evidence>
<keyword evidence="1" id="KW-0175">Coiled coil</keyword>
<reference evidence="3" key="1">
    <citation type="submission" date="2019-09" db="EMBL/GenBank/DDBJ databases">
        <title>Bird 10,000 Genomes (B10K) Project - Family phase.</title>
        <authorList>
            <person name="Zhang G."/>
        </authorList>
    </citation>
    <scope>NUCLEOTIDE SEQUENCE</scope>
    <source>
        <strain evidence="3">B10K-CU-031-38</strain>
    </source>
</reference>
<dbReference type="GO" id="GO:0035148">
    <property type="term" value="P:tube formation"/>
    <property type="evidence" value="ECO:0007669"/>
    <property type="project" value="TreeGrafter"/>
</dbReference>
<evidence type="ECO:0000256" key="2">
    <source>
        <dbReference type="SAM" id="MobiDB-lite"/>
    </source>
</evidence>
<organism evidence="3 4">
    <name type="scientific">Anhinga anhinga</name>
    <name type="common">Anhinga</name>
    <name type="synonym">Plotus anhinga</name>
    <dbReference type="NCBI Taxonomy" id="56067"/>
    <lineage>
        <taxon>Eukaryota</taxon>
        <taxon>Metazoa</taxon>
        <taxon>Chordata</taxon>
        <taxon>Craniata</taxon>
        <taxon>Vertebrata</taxon>
        <taxon>Euteleostomi</taxon>
        <taxon>Archelosauria</taxon>
        <taxon>Archosauria</taxon>
        <taxon>Dinosauria</taxon>
        <taxon>Saurischia</taxon>
        <taxon>Theropoda</taxon>
        <taxon>Coelurosauria</taxon>
        <taxon>Aves</taxon>
        <taxon>Neognathae</taxon>
        <taxon>Neoaves</taxon>
        <taxon>Aequornithes</taxon>
        <taxon>Suliformes</taxon>
        <taxon>Anhingidae</taxon>
        <taxon>Anhinga</taxon>
    </lineage>
</organism>
<dbReference type="InterPro" id="IPR031887">
    <property type="entry name" value="SDCCAG8"/>
</dbReference>
<sequence>ERASESIHQLKYALEEGQFAKGEGEVGFDQSSVDKGSDNVDGGNDDSGNAAWQELQHSHAVNQLKILLQHQERMESEVSPSRRKTSFCKPPEAATGDLPALSDLVPIINDQSQYINHLEAEVKFCKEELSGMKDRVQVVVLENEELHQKLKFLTAEHLLREQTLLDASANTQNSWPVGGNDCRMRQPVTSSPAHNTDQAFVTAAVGEVEKWHAEVEKLKLLYQEKVNILDAQIQSLSKSNATRMCQTCYVYAAQMACITNPKLWIHCTICQIDLYVHSVRLNICFFFICRERDDLMDALVSLRRNMKEMQQRESNACEQVKQAVQIAEEANLEKTKALVQCEQLKSEMERQKNRFERELAAQLHKRTDEKEALREEMKKEREDLAAMVTAMSENVAMLEAQVERITREKNSLVNQLEESQHQLASHDMELNKVCGEMRYQLNQTKMKKDEAEKELREYRTKTIRELEIKDQKIEKLGLELNGNKQRLEQAQQDVTGAREECLKLTELLSKSEHQLHLTRLEKESIQQSISNEAKARALQAQQREQELTQKMQQMEAQHEKTVNELDSLLTSQNTFIAKLKSECCMLARKLEQMSEKYRSEVNQLSQENEYLHGRLEKMQKRNDELDQQCIQHGRMHERMKSRLQQLDKHCQATAQQLVELLNKQNQLFKEKQLLTEEVRFLRIQ</sequence>
<protein>
    <submittedName>
        <fullName evidence="3">SDCG8 protein</fullName>
    </submittedName>
</protein>
<proteinExistence type="predicted"/>
<dbReference type="PANTHER" id="PTHR34343">
    <property type="entry name" value="SEROLOGICALLY DEFINED COLON CANCER ANTIGEN 8"/>
    <property type="match status" value="1"/>
</dbReference>
<gene>
    <name evidence="3" type="primary">Sdccag8</name>
    <name evidence="3" type="ORF">ANHANH_R02678</name>
</gene>
<dbReference type="GO" id="GO:0005813">
    <property type="term" value="C:centrosome"/>
    <property type="evidence" value="ECO:0007669"/>
    <property type="project" value="InterPro"/>
</dbReference>
<feature type="coiled-coil region" evidence="1">
    <location>
        <begin position="292"/>
        <end position="677"/>
    </location>
</feature>